<dbReference type="InterPro" id="IPR036691">
    <property type="entry name" value="Endo/exonu/phosph_ase_sf"/>
</dbReference>
<protein>
    <submittedName>
        <fullName evidence="2">Endonuclease/exonuclease/phosphatase family protein</fullName>
    </submittedName>
</protein>
<dbReference type="OrthoDB" id="428734at2759"/>
<evidence type="ECO:0000313" key="3">
    <source>
        <dbReference type="Proteomes" id="UP000230423"/>
    </source>
</evidence>
<dbReference type="PANTHER" id="PTHR12121">
    <property type="entry name" value="CARBON CATABOLITE REPRESSOR PROTEIN 4"/>
    <property type="match status" value="1"/>
</dbReference>
<dbReference type="EMBL" id="KZ348267">
    <property type="protein sequence ID" value="PIO66431.1"/>
    <property type="molecule type" value="Genomic_DNA"/>
</dbReference>
<evidence type="ECO:0000313" key="2">
    <source>
        <dbReference type="EMBL" id="PIO66431.1"/>
    </source>
</evidence>
<dbReference type="SUPFAM" id="SSF56219">
    <property type="entry name" value="DNase I-like"/>
    <property type="match status" value="1"/>
</dbReference>
<dbReference type="GO" id="GO:0004519">
    <property type="term" value="F:endonuclease activity"/>
    <property type="evidence" value="ECO:0007669"/>
    <property type="project" value="UniProtKB-KW"/>
</dbReference>
<organism evidence="2 3">
    <name type="scientific">Teladorsagia circumcincta</name>
    <name type="common">Brown stomach worm</name>
    <name type="synonym">Ostertagia circumcincta</name>
    <dbReference type="NCBI Taxonomy" id="45464"/>
    <lineage>
        <taxon>Eukaryota</taxon>
        <taxon>Metazoa</taxon>
        <taxon>Ecdysozoa</taxon>
        <taxon>Nematoda</taxon>
        <taxon>Chromadorea</taxon>
        <taxon>Rhabditida</taxon>
        <taxon>Rhabditina</taxon>
        <taxon>Rhabditomorpha</taxon>
        <taxon>Strongyloidea</taxon>
        <taxon>Trichostrongylidae</taxon>
        <taxon>Teladorsagia</taxon>
    </lineage>
</organism>
<dbReference type="Gene3D" id="3.60.10.10">
    <property type="entry name" value="Endonuclease/exonuclease/phosphatase"/>
    <property type="match status" value="1"/>
</dbReference>
<name>A0A2G9U860_TELCI</name>
<proteinExistence type="predicted"/>
<dbReference type="Pfam" id="PF03372">
    <property type="entry name" value="Exo_endo_phos"/>
    <property type="match status" value="1"/>
</dbReference>
<evidence type="ECO:0000259" key="1">
    <source>
        <dbReference type="Pfam" id="PF03372"/>
    </source>
</evidence>
<dbReference type="InterPro" id="IPR005135">
    <property type="entry name" value="Endo/exonuclease/phosphatase"/>
</dbReference>
<reference evidence="2 3" key="1">
    <citation type="submission" date="2015-09" db="EMBL/GenBank/DDBJ databases">
        <title>Draft genome of the parasitic nematode Teladorsagia circumcincta isolate WARC Sus (inbred).</title>
        <authorList>
            <person name="Mitreva M."/>
        </authorList>
    </citation>
    <scope>NUCLEOTIDE SEQUENCE [LARGE SCALE GENOMIC DNA]</scope>
    <source>
        <strain evidence="2 3">S</strain>
    </source>
</reference>
<keyword evidence="2" id="KW-0540">Nuclease</keyword>
<sequence length="431" mass="49244">MESHIHVREEKIRFWTKLRMERAETLAQEEGRESALLDVPRVRSGFLNPPEESCMFDALDLPSSAVELLKHRDTRHAKHAKDLCNSITHWIPEPHWRNGGEHCSVTSFEASFFMSAASIEYATRASLSEVETEQFRLLFQPELKVLGYTGIFSPKSRAKTMNEEDRKFEIEREHLIEFTQIVVKKAASSEHMLNRVMPRDNIALCAVLRIKENVYNNRRMTMAAADNVVGSPLVVCTAHIHWDPELCDVKLVQTMMLAHELYRLLEEVAEQFRITPQQTPVLICGDLNSLPDSGVFEFLSRGQISRSHSEFKGFRDDSCLERFSSGVRDPNCYTHSLRLDSAVELSNIPFTNYTLDFKGMIDYIFSTPQSLARLGFLGAFDSNWVAQNKIIGFPHPHVPSDHIPIMAQYAVIPTSHQRAPPPPHPLNNFTR</sequence>
<dbReference type="PANTHER" id="PTHR12121:SF100">
    <property type="entry name" value="POLY(A)-SPECIFIC RIBONUCLEASE"/>
    <property type="match status" value="1"/>
</dbReference>
<gene>
    <name evidence="2" type="ORF">TELCIR_11854</name>
</gene>
<accession>A0A2G9U860</accession>
<feature type="domain" description="Endonuclease/exonuclease/phosphatase" evidence="1">
    <location>
        <begin position="237"/>
        <end position="402"/>
    </location>
</feature>
<keyword evidence="2" id="KW-0255">Endonuclease</keyword>
<dbReference type="AlphaFoldDB" id="A0A2G9U860"/>
<keyword evidence="2" id="KW-0378">Hydrolase</keyword>
<dbReference type="Proteomes" id="UP000230423">
    <property type="component" value="Unassembled WGS sequence"/>
</dbReference>
<keyword evidence="3" id="KW-1185">Reference proteome</keyword>
<dbReference type="InterPro" id="IPR050410">
    <property type="entry name" value="CCR4/nocturin_mRNA_transcr"/>
</dbReference>
<dbReference type="GO" id="GO:0000175">
    <property type="term" value="F:3'-5'-RNA exonuclease activity"/>
    <property type="evidence" value="ECO:0007669"/>
    <property type="project" value="TreeGrafter"/>
</dbReference>
<keyword evidence="2" id="KW-0269">Exonuclease</keyword>